<evidence type="ECO:0000313" key="3">
    <source>
        <dbReference type="Proteomes" id="UP000006753"/>
    </source>
</evidence>
<dbReference type="KEGG" id="mbe:MBM_00215"/>
<dbReference type="InterPro" id="IPR051693">
    <property type="entry name" value="UPF0046_metallophosphoest"/>
</dbReference>
<dbReference type="PANTHER" id="PTHR12905">
    <property type="entry name" value="METALLOPHOSPHOESTERASE"/>
    <property type="match status" value="1"/>
</dbReference>
<gene>
    <name evidence="2" type="ORF">MBM_00215</name>
</gene>
<dbReference type="RefSeq" id="XP_007288104.1">
    <property type="nucleotide sequence ID" value="XM_007288042.1"/>
</dbReference>
<dbReference type="PANTHER" id="PTHR12905:SF16">
    <property type="entry name" value="SER_THR PROTEIN PHOSPHATASE FAMILY PROTEIN (AFU_ORTHOLOGUE AFUA_1G06000)"/>
    <property type="match status" value="1"/>
</dbReference>
<dbReference type="Proteomes" id="UP000006753">
    <property type="component" value="Unassembled WGS sequence"/>
</dbReference>
<dbReference type="EMBL" id="JH921428">
    <property type="protein sequence ID" value="EKD21102.1"/>
    <property type="molecule type" value="Genomic_DNA"/>
</dbReference>
<accession>K1X7N9</accession>
<reference evidence="2 3" key="1">
    <citation type="journal article" date="2012" name="BMC Genomics">
        <title>Sequencing the genome of Marssonina brunnea reveals fungus-poplar co-evolution.</title>
        <authorList>
            <person name="Zhu S."/>
            <person name="Cao Y.-Z."/>
            <person name="Jiang C."/>
            <person name="Tan B.-Y."/>
            <person name="Wang Z."/>
            <person name="Feng S."/>
            <person name="Zhang L."/>
            <person name="Su X.-H."/>
            <person name="Brejova B."/>
            <person name="Vinar T."/>
            <person name="Xu M."/>
            <person name="Wang M.-X."/>
            <person name="Zhang S.-G."/>
            <person name="Huang M.-R."/>
            <person name="Wu R."/>
            <person name="Zhou Y."/>
        </authorList>
    </citation>
    <scope>NUCLEOTIDE SEQUENCE [LARGE SCALE GENOMIC DNA]</scope>
    <source>
        <strain evidence="2 3">MB_m1</strain>
    </source>
</reference>
<dbReference type="eggNOG" id="KOG3947">
    <property type="taxonomic scope" value="Eukaryota"/>
</dbReference>
<dbReference type="Gene3D" id="3.60.21.10">
    <property type="match status" value="1"/>
</dbReference>
<dbReference type="GO" id="GO:0016787">
    <property type="term" value="F:hydrolase activity"/>
    <property type="evidence" value="ECO:0007669"/>
    <property type="project" value="InterPro"/>
</dbReference>
<name>K1X7N9_MARBU</name>
<dbReference type="InterPro" id="IPR004843">
    <property type="entry name" value="Calcineurin-like_PHP"/>
</dbReference>
<dbReference type="HOGENOM" id="CLU_041441_0_0_1"/>
<dbReference type="InParanoid" id="K1X7N9"/>
<dbReference type="OrthoDB" id="630188at2759"/>
<dbReference type="SUPFAM" id="SSF56300">
    <property type="entry name" value="Metallo-dependent phosphatases"/>
    <property type="match status" value="1"/>
</dbReference>
<proteinExistence type="predicted"/>
<evidence type="ECO:0000313" key="2">
    <source>
        <dbReference type="EMBL" id="EKD21102.1"/>
    </source>
</evidence>
<dbReference type="AlphaFoldDB" id="K1X7N9"/>
<dbReference type="InterPro" id="IPR029052">
    <property type="entry name" value="Metallo-depent_PP-like"/>
</dbReference>
<sequence>MTESKLCKTRFVILSDTHNALPGGAFKLPKGDVLIHAGDMTNQGSYSELLKTVQWLEEADFEAKIVIAGNHDITLDSDFYSQYGLHFHNQDPQDTARCQALLDNSPSVLWLKHEAAVVKLKSPSGPHTGFKIFGSPLSPADGMWAFGYRVQEAAQIWENIPLDSDIVVTHTPPKHHCDERKDRRAAGCGALRNALWRVRPRMAICGHVHEGRGVERVRWDLSGPNIKFKEGTVERWEDPGLNNKKISLVDLTIKGRKPIDNDGFAGDFASHARNTGATAIQFPGPALVMAEEKLGVSHWSQPRPATEPRLSPMTASLLAALPDLPPATRGQGGVPPSPRCDLEALSGRMGRRETCIINAAIVKSSWPHAGGRKFNKPIVVDIDLPVWEK</sequence>
<dbReference type="GeneID" id="18756150"/>
<keyword evidence="3" id="KW-1185">Reference proteome</keyword>
<protein>
    <submittedName>
        <fullName evidence="2">Calcineurin-like phosphoesterase</fullName>
    </submittedName>
</protein>
<feature type="domain" description="Calcineurin-like phosphoesterase" evidence="1">
    <location>
        <begin position="10"/>
        <end position="210"/>
    </location>
</feature>
<dbReference type="CDD" id="cd07379">
    <property type="entry name" value="MPP_239FB"/>
    <property type="match status" value="1"/>
</dbReference>
<dbReference type="Pfam" id="PF00149">
    <property type="entry name" value="Metallophos"/>
    <property type="match status" value="1"/>
</dbReference>
<organism evidence="2 3">
    <name type="scientific">Marssonina brunnea f. sp. multigermtubi (strain MB_m1)</name>
    <name type="common">Marssonina leaf spot fungus</name>
    <dbReference type="NCBI Taxonomy" id="1072389"/>
    <lineage>
        <taxon>Eukaryota</taxon>
        <taxon>Fungi</taxon>
        <taxon>Dikarya</taxon>
        <taxon>Ascomycota</taxon>
        <taxon>Pezizomycotina</taxon>
        <taxon>Leotiomycetes</taxon>
        <taxon>Helotiales</taxon>
        <taxon>Drepanopezizaceae</taxon>
        <taxon>Drepanopeziza</taxon>
    </lineage>
</organism>
<dbReference type="OMA" id="HIHDGRG"/>
<evidence type="ECO:0000259" key="1">
    <source>
        <dbReference type="Pfam" id="PF00149"/>
    </source>
</evidence>